<comment type="caution">
    <text evidence="2">The sequence shown here is derived from an EMBL/GenBank/DDBJ whole genome shotgun (WGS) entry which is preliminary data.</text>
</comment>
<proteinExistence type="predicted"/>
<evidence type="ECO:0000256" key="1">
    <source>
        <dbReference type="SAM" id="SignalP"/>
    </source>
</evidence>
<dbReference type="AlphaFoldDB" id="A0AAV9V4L1"/>
<name>A0AAV9V4L1_9PEZI</name>
<keyword evidence="3" id="KW-1185">Reference proteome</keyword>
<dbReference type="EMBL" id="JAVHNQ010000002">
    <property type="protein sequence ID" value="KAK6354806.1"/>
    <property type="molecule type" value="Genomic_DNA"/>
</dbReference>
<evidence type="ECO:0000313" key="3">
    <source>
        <dbReference type="Proteomes" id="UP001375240"/>
    </source>
</evidence>
<reference evidence="2 3" key="1">
    <citation type="submission" date="2019-10" db="EMBL/GenBank/DDBJ databases">
        <authorList>
            <person name="Palmer J.M."/>
        </authorList>
    </citation>
    <scope>NUCLEOTIDE SEQUENCE [LARGE SCALE GENOMIC DNA]</scope>
    <source>
        <strain evidence="2 3">TWF696</strain>
    </source>
</reference>
<feature type="chain" id="PRO_5043720933" evidence="1">
    <location>
        <begin position="19"/>
        <end position="271"/>
    </location>
</feature>
<accession>A0AAV9V4L1</accession>
<evidence type="ECO:0000313" key="2">
    <source>
        <dbReference type="EMBL" id="KAK6354806.1"/>
    </source>
</evidence>
<dbReference type="Proteomes" id="UP001375240">
    <property type="component" value="Unassembled WGS sequence"/>
</dbReference>
<gene>
    <name evidence="2" type="ORF">TWF696_003939</name>
</gene>
<protein>
    <submittedName>
        <fullName evidence="2">Uncharacterized protein</fullName>
    </submittedName>
</protein>
<sequence length="271" mass="29997">MFLSTLVLGASFAASISAAVLPRAPQTGGDPNHPEWPDRWHLWAWEGNDTATADFVKEKDNAWIKIDLQFPITMFGKTSKVAWASVDGVFTIDEPNPDVPVVPERALPVDPASCNNGNSAGGCIPDTSIAVLWRDMGLVPGYPKGFLSLLVAFTYHPSLPTPHHHIQWRFCDNKASWDFDPGLLSPCGSALRVVTLTFMEARPGWYNVVYHMDNGGRKGPQGVIGMQSYSEGKHMTLPLSDVFVHGREGMWQVDYDTNIMNYTVSKFIYDP</sequence>
<keyword evidence="1" id="KW-0732">Signal</keyword>
<organism evidence="2 3">
    <name type="scientific">Orbilia brochopaga</name>
    <dbReference type="NCBI Taxonomy" id="3140254"/>
    <lineage>
        <taxon>Eukaryota</taxon>
        <taxon>Fungi</taxon>
        <taxon>Dikarya</taxon>
        <taxon>Ascomycota</taxon>
        <taxon>Pezizomycotina</taxon>
        <taxon>Orbiliomycetes</taxon>
        <taxon>Orbiliales</taxon>
        <taxon>Orbiliaceae</taxon>
        <taxon>Orbilia</taxon>
    </lineage>
</organism>
<feature type="signal peptide" evidence="1">
    <location>
        <begin position="1"/>
        <end position="18"/>
    </location>
</feature>